<keyword evidence="1" id="KW-0963">Cytoplasm</keyword>
<keyword evidence="10" id="KW-1185">Reference proteome</keyword>
<evidence type="ECO:0000256" key="3">
    <source>
        <dbReference type="ARBA" id="ARBA00022556"/>
    </source>
</evidence>
<dbReference type="InterPro" id="IPR029098">
    <property type="entry name" value="Acetyltransf_C"/>
</dbReference>
<dbReference type="RefSeq" id="WP_377381676.1">
    <property type="nucleotide sequence ID" value="NZ_JBHSSW010000066.1"/>
</dbReference>
<dbReference type="PANTHER" id="PTHR43480:SF1">
    <property type="entry name" value="ACYL-[ACYL-CARRIER-PROTEIN]--UDP-N-ACETYLGLUCOSAMINE O-ACYLTRANSFERASE, MITOCHONDRIAL-RELATED"/>
    <property type="match status" value="1"/>
</dbReference>
<evidence type="ECO:0000313" key="10">
    <source>
        <dbReference type="Proteomes" id="UP001596303"/>
    </source>
</evidence>
<evidence type="ECO:0000313" key="9">
    <source>
        <dbReference type="EMBL" id="MFC6199963.1"/>
    </source>
</evidence>
<dbReference type="PROSITE" id="PS00101">
    <property type="entry name" value="HEXAPEP_TRANSFERASES"/>
    <property type="match status" value="1"/>
</dbReference>
<keyword evidence="3" id="KW-0441">Lipid A biosynthesis</keyword>
<dbReference type="NCBIfam" id="TIGR01852">
    <property type="entry name" value="lipid_A_lpxA"/>
    <property type="match status" value="1"/>
</dbReference>
<dbReference type="InterPro" id="IPR011004">
    <property type="entry name" value="Trimer_LpxA-like_sf"/>
</dbReference>
<keyword evidence="5" id="KW-0677">Repeat</keyword>
<dbReference type="PIRSF" id="PIRSF000456">
    <property type="entry name" value="UDP-GlcNAc_acltr"/>
    <property type="match status" value="1"/>
</dbReference>
<dbReference type="InterPro" id="IPR010137">
    <property type="entry name" value="Lipid_A_LpxA"/>
</dbReference>
<dbReference type="InterPro" id="IPR018357">
    <property type="entry name" value="Hexapep_transf_CS"/>
</dbReference>
<dbReference type="Gene3D" id="2.160.10.10">
    <property type="entry name" value="Hexapeptide repeat proteins"/>
    <property type="match status" value="1"/>
</dbReference>
<organism evidence="9 10">
    <name type="scientific">Ponticaulis profundi</name>
    <dbReference type="NCBI Taxonomy" id="2665222"/>
    <lineage>
        <taxon>Bacteria</taxon>
        <taxon>Pseudomonadati</taxon>
        <taxon>Pseudomonadota</taxon>
        <taxon>Alphaproteobacteria</taxon>
        <taxon>Hyphomonadales</taxon>
        <taxon>Hyphomonadaceae</taxon>
        <taxon>Ponticaulis</taxon>
    </lineage>
</organism>
<dbReference type="Proteomes" id="UP001596303">
    <property type="component" value="Unassembled WGS sequence"/>
</dbReference>
<feature type="domain" description="UDP N-acetylglucosamine O-acyltransferase C-terminal" evidence="8">
    <location>
        <begin position="176"/>
        <end position="253"/>
    </location>
</feature>
<evidence type="ECO:0000259" key="8">
    <source>
        <dbReference type="Pfam" id="PF13720"/>
    </source>
</evidence>
<dbReference type="Gene3D" id="1.20.1180.10">
    <property type="entry name" value="Udp N-acetylglucosamine O-acyltransferase, C-terminal domain"/>
    <property type="match status" value="1"/>
</dbReference>
<evidence type="ECO:0000256" key="6">
    <source>
        <dbReference type="ARBA" id="ARBA00023098"/>
    </source>
</evidence>
<dbReference type="NCBIfam" id="NF003657">
    <property type="entry name" value="PRK05289.1"/>
    <property type="match status" value="1"/>
</dbReference>
<evidence type="ECO:0000256" key="4">
    <source>
        <dbReference type="ARBA" id="ARBA00022679"/>
    </source>
</evidence>
<accession>A0ABW1SEI9</accession>
<name>A0ABW1SEI9_9PROT</name>
<gene>
    <name evidence="9" type="primary">lpxA</name>
    <name evidence="9" type="ORF">ACFQDM_17960</name>
</gene>
<dbReference type="Pfam" id="PF13720">
    <property type="entry name" value="Acetyltransf_11"/>
    <property type="match status" value="1"/>
</dbReference>
<evidence type="ECO:0000256" key="5">
    <source>
        <dbReference type="ARBA" id="ARBA00022737"/>
    </source>
</evidence>
<evidence type="ECO:0000256" key="2">
    <source>
        <dbReference type="ARBA" id="ARBA00022516"/>
    </source>
</evidence>
<evidence type="ECO:0000256" key="1">
    <source>
        <dbReference type="ARBA" id="ARBA00022490"/>
    </source>
</evidence>
<dbReference type="SUPFAM" id="SSF51161">
    <property type="entry name" value="Trimeric LpxA-like enzymes"/>
    <property type="match status" value="1"/>
</dbReference>
<dbReference type="GO" id="GO:0008780">
    <property type="term" value="F:acyl-[acyl-carrier-protein]-UDP-N-acetylglucosamine O-acyltransferase activity"/>
    <property type="evidence" value="ECO:0007669"/>
    <property type="project" value="UniProtKB-EC"/>
</dbReference>
<dbReference type="EC" id="2.3.1.129" evidence="9"/>
<keyword evidence="6" id="KW-0443">Lipid metabolism</keyword>
<comment type="caution">
    <text evidence="9">The sequence shown here is derived from an EMBL/GenBank/DDBJ whole genome shotgun (WGS) entry which is preliminary data.</text>
</comment>
<dbReference type="InterPro" id="IPR037157">
    <property type="entry name" value="Acetyltransf_C_sf"/>
</dbReference>
<dbReference type="EMBL" id="JBHSSW010000066">
    <property type="protein sequence ID" value="MFC6199963.1"/>
    <property type="molecule type" value="Genomic_DNA"/>
</dbReference>
<evidence type="ECO:0000256" key="7">
    <source>
        <dbReference type="ARBA" id="ARBA00023315"/>
    </source>
</evidence>
<keyword evidence="2" id="KW-0444">Lipid biosynthesis</keyword>
<keyword evidence="7 9" id="KW-0012">Acyltransferase</keyword>
<proteinExistence type="predicted"/>
<dbReference type="PANTHER" id="PTHR43480">
    <property type="entry name" value="ACYL-[ACYL-CARRIER-PROTEIN]--UDP-N-ACETYLGLUCOSAMINE O-ACYLTRANSFERASE"/>
    <property type="match status" value="1"/>
</dbReference>
<reference evidence="10" key="1">
    <citation type="journal article" date="2019" name="Int. J. Syst. Evol. Microbiol.">
        <title>The Global Catalogue of Microorganisms (GCM) 10K type strain sequencing project: providing services to taxonomists for standard genome sequencing and annotation.</title>
        <authorList>
            <consortium name="The Broad Institute Genomics Platform"/>
            <consortium name="The Broad Institute Genome Sequencing Center for Infectious Disease"/>
            <person name="Wu L."/>
            <person name="Ma J."/>
        </authorList>
    </citation>
    <scope>NUCLEOTIDE SEQUENCE [LARGE SCALE GENOMIC DNA]</scope>
    <source>
        <strain evidence="10">CGMCC-1.15741</strain>
    </source>
</reference>
<sequence>MAQIHPTALIEDGAQIAETAEIGPFCMVGPQVTIGANTKLRANVIVTGDTTIGADCEFFPFSVIGERGQILGNKDVPHRVEIGDRNVFREHVTVHGASPDKSHPTRIGNDCYFMATSHIGHDCLISDKCVLANNTAIGGETHLGFQVWTGGGALIHQKSWIGDHAFVAGGAVLVGDVPPFAMASGQPAGIASVNMTGLQRRGFNKQDVRHIHRSVMHLFAGKGTFAERLAALREKPSDPHIDAVLAFIDSERGGRPLCGARKG</sequence>
<protein>
    <submittedName>
        <fullName evidence="9">Acyl-ACP--UDP-N-acetylglucosamine O-acyltransferase</fullName>
        <ecNumber evidence="9">2.3.1.129</ecNumber>
    </submittedName>
</protein>
<keyword evidence="4 9" id="KW-0808">Transferase</keyword>